<dbReference type="Pfam" id="PF00551">
    <property type="entry name" value="Formyl_trans_N"/>
    <property type="match status" value="1"/>
</dbReference>
<dbReference type="GO" id="GO:0005829">
    <property type="term" value="C:cytosol"/>
    <property type="evidence" value="ECO:0007669"/>
    <property type="project" value="TreeGrafter"/>
</dbReference>
<reference evidence="9" key="1">
    <citation type="submission" date="2016-02" db="EMBL/GenBank/DDBJ databases">
        <authorList>
            <person name="liu f."/>
        </authorList>
    </citation>
    <scope>NUCLEOTIDE SEQUENCE [LARGE SCALE GENOMIC DNA]</scope>
</reference>
<dbReference type="Gene3D" id="3.40.50.12230">
    <property type="match status" value="1"/>
</dbReference>
<dbReference type="PANTHER" id="PTHR11138:SF5">
    <property type="entry name" value="METHIONYL-TRNA FORMYLTRANSFERASE, MITOCHONDRIAL"/>
    <property type="match status" value="1"/>
</dbReference>
<dbReference type="Pfam" id="PF02911">
    <property type="entry name" value="Formyl_trans_C"/>
    <property type="match status" value="1"/>
</dbReference>
<keyword evidence="9" id="KW-1185">Reference proteome</keyword>
<sequence length="346" mass="37029">MRILFWGTPTYAVPCLDALITAGHGVVGVVSQPDRRRGRGGWPQPSPVKRRAMDLGLPVWTTPSLRQDAALKQQLAELAADVFVVVAFGQILPPEMLAQPRLGCWNGHGSLLPRWRGAAPIQRAVLAGDEWTGVGIMAMEEGLDTGPVLLERRLAIGLCDNAATIAQRLSQLTADLMVEAMALLAAGPVQPQPQPATGITMAAKLSKEEFRLPWSEPALQLHRRVMSFYPRAATRWQGQRLNVLATVPLLPQRAEELGAMAGAPMTALAQTPWPPGQPGQVVAVVPAQGLVVATGEGHLLLQEAQLASKTPCRGPRLHQVLRAEVGQRLGSAGAGQKNKVARVNCL</sequence>
<evidence type="ECO:0000313" key="9">
    <source>
        <dbReference type="Proteomes" id="UP000182631"/>
    </source>
</evidence>
<accession>A0A164Z4X9</accession>
<gene>
    <name evidence="5" type="primary">fmt</name>
    <name evidence="8" type="ORF">FLM9_910</name>
</gene>
<feature type="domain" description="Formyl transferase N-terminal" evidence="6">
    <location>
        <begin position="1"/>
        <end position="180"/>
    </location>
</feature>
<name>A0A164Z4X9_9SYNE</name>
<evidence type="ECO:0000259" key="6">
    <source>
        <dbReference type="Pfam" id="PF00551"/>
    </source>
</evidence>
<evidence type="ECO:0000256" key="3">
    <source>
        <dbReference type="ARBA" id="ARBA00022679"/>
    </source>
</evidence>
<dbReference type="SUPFAM" id="SSF53328">
    <property type="entry name" value="Formyltransferase"/>
    <property type="match status" value="1"/>
</dbReference>
<protein>
    <recommendedName>
        <fullName evidence="2 5">Methionyl-tRNA formyltransferase</fullName>
        <ecNumber evidence="2 5">2.1.2.9</ecNumber>
    </recommendedName>
</protein>
<feature type="binding site" evidence="5">
    <location>
        <begin position="110"/>
        <end position="113"/>
    </location>
    <ligand>
        <name>(6S)-5,6,7,8-tetrahydrofolate</name>
        <dbReference type="ChEBI" id="CHEBI:57453"/>
    </ligand>
</feature>
<dbReference type="InterPro" id="IPR036477">
    <property type="entry name" value="Formyl_transf_N_sf"/>
</dbReference>
<dbReference type="EMBL" id="FITM01000098">
    <property type="protein sequence ID" value="SAY38877.1"/>
    <property type="molecule type" value="Genomic_DNA"/>
</dbReference>
<evidence type="ECO:0000256" key="2">
    <source>
        <dbReference type="ARBA" id="ARBA00012261"/>
    </source>
</evidence>
<feature type="domain" description="Formyl transferase C-terminal" evidence="7">
    <location>
        <begin position="204"/>
        <end position="314"/>
    </location>
</feature>
<comment type="catalytic activity">
    <reaction evidence="5">
        <text>L-methionyl-tRNA(fMet) + (6R)-10-formyltetrahydrofolate = N-formyl-L-methionyl-tRNA(fMet) + (6S)-5,6,7,8-tetrahydrofolate + H(+)</text>
        <dbReference type="Rhea" id="RHEA:24380"/>
        <dbReference type="Rhea" id="RHEA-COMP:9952"/>
        <dbReference type="Rhea" id="RHEA-COMP:9953"/>
        <dbReference type="ChEBI" id="CHEBI:15378"/>
        <dbReference type="ChEBI" id="CHEBI:57453"/>
        <dbReference type="ChEBI" id="CHEBI:78530"/>
        <dbReference type="ChEBI" id="CHEBI:78844"/>
        <dbReference type="ChEBI" id="CHEBI:195366"/>
        <dbReference type="EC" id="2.1.2.9"/>
    </reaction>
</comment>
<comment type="similarity">
    <text evidence="1 5">Belongs to the Fmt family.</text>
</comment>
<dbReference type="OrthoDB" id="9802815at2"/>
<dbReference type="Proteomes" id="UP000182631">
    <property type="component" value="Unassembled WGS sequence"/>
</dbReference>
<dbReference type="InterPro" id="IPR005793">
    <property type="entry name" value="Formyl_trans_C"/>
</dbReference>
<dbReference type="InterPro" id="IPR002376">
    <property type="entry name" value="Formyl_transf_N"/>
</dbReference>
<organism evidence="8 9">
    <name type="scientific">Candidatus Synechococcus spongiarum</name>
    <dbReference type="NCBI Taxonomy" id="431041"/>
    <lineage>
        <taxon>Bacteria</taxon>
        <taxon>Bacillati</taxon>
        <taxon>Cyanobacteriota</taxon>
        <taxon>Cyanophyceae</taxon>
        <taxon>Synechococcales</taxon>
        <taxon>Synechococcaceae</taxon>
        <taxon>Synechococcus</taxon>
    </lineage>
</organism>
<dbReference type="CDD" id="cd08704">
    <property type="entry name" value="Met_tRNA_FMT_C"/>
    <property type="match status" value="1"/>
</dbReference>
<dbReference type="NCBIfam" id="TIGR00460">
    <property type="entry name" value="fmt"/>
    <property type="match status" value="1"/>
</dbReference>
<dbReference type="AlphaFoldDB" id="A0A164Z4X9"/>
<proteinExistence type="inferred from homology"/>
<evidence type="ECO:0000256" key="4">
    <source>
        <dbReference type="ARBA" id="ARBA00022917"/>
    </source>
</evidence>
<keyword evidence="3 5" id="KW-0808">Transferase</keyword>
<keyword evidence="4 5" id="KW-0648">Protein biosynthesis</keyword>
<evidence type="ECO:0000256" key="1">
    <source>
        <dbReference type="ARBA" id="ARBA00010699"/>
    </source>
</evidence>
<dbReference type="PANTHER" id="PTHR11138">
    <property type="entry name" value="METHIONYL-TRNA FORMYLTRANSFERASE"/>
    <property type="match status" value="1"/>
</dbReference>
<evidence type="ECO:0000256" key="5">
    <source>
        <dbReference type="HAMAP-Rule" id="MF_00182"/>
    </source>
</evidence>
<dbReference type="HAMAP" id="MF_00182">
    <property type="entry name" value="Formyl_trans"/>
    <property type="match status" value="1"/>
</dbReference>
<evidence type="ECO:0000259" key="7">
    <source>
        <dbReference type="Pfam" id="PF02911"/>
    </source>
</evidence>
<dbReference type="CDD" id="cd08646">
    <property type="entry name" value="FMT_core_Met-tRNA-FMT_N"/>
    <property type="match status" value="1"/>
</dbReference>
<dbReference type="SUPFAM" id="SSF50486">
    <property type="entry name" value="FMT C-terminal domain-like"/>
    <property type="match status" value="1"/>
</dbReference>
<evidence type="ECO:0000313" key="8">
    <source>
        <dbReference type="EMBL" id="SAY38877.1"/>
    </source>
</evidence>
<dbReference type="EC" id="2.1.2.9" evidence="2 5"/>
<dbReference type="InterPro" id="IPR041711">
    <property type="entry name" value="Met-tRNA-FMT_N"/>
</dbReference>
<dbReference type="InterPro" id="IPR005794">
    <property type="entry name" value="Fmt"/>
</dbReference>
<dbReference type="InterPro" id="IPR044135">
    <property type="entry name" value="Met-tRNA-FMT_C"/>
</dbReference>
<dbReference type="InterPro" id="IPR011034">
    <property type="entry name" value="Formyl_transferase-like_C_sf"/>
</dbReference>
<dbReference type="RefSeq" id="WP_074457405.1">
    <property type="nucleotide sequence ID" value="NZ_FITM01000098.1"/>
</dbReference>
<comment type="function">
    <text evidence="5">Attaches a formyl group to the free amino group of methionyl-tRNA(fMet). The formyl group appears to play a dual role in the initiator identity of N-formylmethionyl-tRNA by promoting its recognition by IF2 and preventing the misappropriation of this tRNA by the elongation apparatus.</text>
</comment>
<dbReference type="GO" id="GO:0004479">
    <property type="term" value="F:methionyl-tRNA formyltransferase activity"/>
    <property type="evidence" value="ECO:0007669"/>
    <property type="project" value="UniProtKB-UniRule"/>
</dbReference>